<feature type="transmembrane region" description="Helical" evidence="2">
    <location>
        <begin position="21"/>
        <end position="44"/>
    </location>
</feature>
<feature type="region of interest" description="Disordered" evidence="1">
    <location>
        <begin position="390"/>
        <end position="411"/>
    </location>
</feature>
<evidence type="ECO:0000313" key="4">
    <source>
        <dbReference type="Proteomes" id="UP000261704"/>
    </source>
</evidence>
<keyword evidence="2" id="KW-1133">Transmembrane helix</keyword>
<dbReference type="AlphaFoldDB" id="A0A347UG44"/>
<name>A0A347UG44_9RHOB</name>
<organism evidence="3 4">
    <name type="scientific">Profundibacter amoris</name>
    <dbReference type="NCBI Taxonomy" id="2171755"/>
    <lineage>
        <taxon>Bacteria</taxon>
        <taxon>Pseudomonadati</taxon>
        <taxon>Pseudomonadota</taxon>
        <taxon>Alphaproteobacteria</taxon>
        <taxon>Rhodobacterales</taxon>
        <taxon>Paracoccaceae</taxon>
        <taxon>Profundibacter</taxon>
    </lineage>
</organism>
<dbReference type="KEGG" id="pamo:BAR1_07700"/>
<keyword evidence="2" id="KW-0812">Transmembrane</keyword>
<sequence length="411" mass="44049">MNNTKSNLPKQPKKRMKPRKSAPLASKAVTGLSIVGAGMFALALPNLINGDGVTAIAKGVLLGTGALLASLGVNRLAIDKGAPLTSLGMPGAGLLSVSAIALVGAGMWGATYSGMVLPDVETLRLEEHNRDYARFVDDRAQIAAEAGRLVPVMRSIQDDLIAKESCEISTSCLSLRGSGGAGRVSFAVAAERQRAGSILDQVEAGEVDRKSALRALNDLGSQYQDIVTDPDLNTTERRKLLQAIDTERGQAVSQLDAAIPTGLLEGYISELENGRVVAERPVATRTLSNLMDGYAHGLDAVLRKLETGDQTRPEFPRKTGVTDTFAYMGHFLPIALITFCVDIAFGLILWTITLMVLVWQGYRDDPDDEVIAPEGENLVGFLNQNLLDDRNPTRHVSNRSRHSHRNGGGRS</sequence>
<evidence type="ECO:0000256" key="1">
    <source>
        <dbReference type="SAM" id="MobiDB-lite"/>
    </source>
</evidence>
<evidence type="ECO:0000313" key="3">
    <source>
        <dbReference type="EMBL" id="AXX97822.1"/>
    </source>
</evidence>
<feature type="compositionally biased region" description="Basic residues" evidence="1">
    <location>
        <begin position="11"/>
        <end position="20"/>
    </location>
</feature>
<feature type="compositionally biased region" description="Basic residues" evidence="1">
    <location>
        <begin position="396"/>
        <end position="411"/>
    </location>
</feature>
<dbReference type="OrthoDB" id="7867047at2"/>
<evidence type="ECO:0000256" key="2">
    <source>
        <dbReference type="SAM" id="Phobius"/>
    </source>
</evidence>
<evidence type="ECO:0008006" key="5">
    <source>
        <dbReference type="Google" id="ProtNLM"/>
    </source>
</evidence>
<feature type="region of interest" description="Disordered" evidence="1">
    <location>
        <begin position="1"/>
        <end position="24"/>
    </location>
</feature>
<dbReference type="EMBL" id="CP032125">
    <property type="protein sequence ID" value="AXX97822.1"/>
    <property type="molecule type" value="Genomic_DNA"/>
</dbReference>
<dbReference type="Proteomes" id="UP000261704">
    <property type="component" value="Chromosome"/>
</dbReference>
<keyword evidence="4" id="KW-1185">Reference proteome</keyword>
<dbReference type="RefSeq" id="WP_118942479.1">
    <property type="nucleotide sequence ID" value="NZ_CP032125.1"/>
</dbReference>
<proteinExistence type="predicted"/>
<feature type="transmembrane region" description="Helical" evidence="2">
    <location>
        <begin position="331"/>
        <end position="359"/>
    </location>
</feature>
<gene>
    <name evidence="3" type="ORF">BAR1_07700</name>
</gene>
<accession>A0A347UG44</accession>
<keyword evidence="2" id="KW-0472">Membrane</keyword>
<reference evidence="3 4" key="1">
    <citation type="submission" date="2018-09" db="EMBL/GenBank/DDBJ databases">
        <title>Profundibacter amoris BAR1 gen. nov., sp. nov., a new member of the Roseobacter clade isolated at Lokis Castle Vent Field on the Arctic Mid-Oceanic Ridge.</title>
        <authorList>
            <person name="Le Moine Bauer S."/>
            <person name="Sjoeberg A.G."/>
            <person name="L'Haridon S."/>
            <person name="Stokke R."/>
            <person name="Roalkvam I."/>
            <person name="Steen I.H."/>
            <person name="Dahle H."/>
        </authorList>
    </citation>
    <scope>NUCLEOTIDE SEQUENCE [LARGE SCALE GENOMIC DNA]</scope>
    <source>
        <strain evidence="3 4">BAR1</strain>
    </source>
</reference>
<protein>
    <recommendedName>
        <fullName evidence="5">DUF4407 domain-containing protein</fullName>
    </recommendedName>
</protein>
<feature type="transmembrane region" description="Helical" evidence="2">
    <location>
        <begin position="89"/>
        <end position="110"/>
    </location>
</feature>
<feature type="transmembrane region" description="Helical" evidence="2">
    <location>
        <begin position="56"/>
        <end position="77"/>
    </location>
</feature>